<reference evidence="1" key="2">
    <citation type="journal article" date="2015" name="Fish Shellfish Immunol.">
        <title>Early steps in the European eel (Anguilla anguilla)-Vibrio vulnificus interaction in the gills: Role of the RtxA13 toxin.</title>
        <authorList>
            <person name="Callol A."/>
            <person name="Pajuelo D."/>
            <person name="Ebbesson L."/>
            <person name="Teles M."/>
            <person name="MacKenzie S."/>
            <person name="Amaro C."/>
        </authorList>
    </citation>
    <scope>NUCLEOTIDE SEQUENCE</scope>
</reference>
<dbReference type="EMBL" id="GBXM01024066">
    <property type="protein sequence ID" value="JAH84511.1"/>
    <property type="molecule type" value="Transcribed_RNA"/>
</dbReference>
<sequence length="83" mass="9514">MYRRHACNHTVLLNLHLQRCVSVSYSSSLSRMGSQASRTKNGQSHHMLSVPHKYNPLRCEITYVIGMFLIEYFNPDVTITTGD</sequence>
<organism evidence="1">
    <name type="scientific">Anguilla anguilla</name>
    <name type="common">European freshwater eel</name>
    <name type="synonym">Muraena anguilla</name>
    <dbReference type="NCBI Taxonomy" id="7936"/>
    <lineage>
        <taxon>Eukaryota</taxon>
        <taxon>Metazoa</taxon>
        <taxon>Chordata</taxon>
        <taxon>Craniata</taxon>
        <taxon>Vertebrata</taxon>
        <taxon>Euteleostomi</taxon>
        <taxon>Actinopterygii</taxon>
        <taxon>Neopterygii</taxon>
        <taxon>Teleostei</taxon>
        <taxon>Anguilliformes</taxon>
        <taxon>Anguillidae</taxon>
        <taxon>Anguilla</taxon>
    </lineage>
</organism>
<evidence type="ECO:0000313" key="1">
    <source>
        <dbReference type="EMBL" id="JAH84511.1"/>
    </source>
</evidence>
<protein>
    <submittedName>
        <fullName evidence="1">Uncharacterized protein</fullName>
    </submittedName>
</protein>
<proteinExistence type="predicted"/>
<name>A0A0E9W2H2_ANGAN</name>
<accession>A0A0E9W2H2</accession>
<dbReference type="AlphaFoldDB" id="A0A0E9W2H2"/>
<reference evidence="1" key="1">
    <citation type="submission" date="2014-11" db="EMBL/GenBank/DDBJ databases">
        <authorList>
            <person name="Amaro Gonzalez C."/>
        </authorList>
    </citation>
    <scope>NUCLEOTIDE SEQUENCE</scope>
</reference>